<dbReference type="AlphaFoldDB" id="A0A7S1T8Y8"/>
<dbReference type="EMBL" id="HBGH01003667">
    <property type="protein sequence ID" value="CAD9229373.1"/>
    <property type="molecule type" value="Transcribed_RNA"/>
</dbReference>
<name>A0A7S1T8Y8_9RHOD</name>
<gene>
    <name evidence="1" type="ORF">CCAE0312_LOCUS1999</name>
</gene>
<sequence length="100" mass="11367">MFLKVNARDDYVTPERSNRKFPVCTEPSRSAIHFGDRRGPIPVAQYGFSLPWGQNYPPLLGETRYPPRVMTSISTVETFGLREAYSDALTRSSRHPAGRH</sequence>
<evidence type="ECO:0000313" key="1">
    <source>
        <dbReference type="EMBL" id="CAD9229373.1"/>
    </source>
</evidence>
<reference evidence="1" key="1">
    <citation type="submission" date="2021-01" db="EMBL/GenBank/DDBJ databases">
        <authorList>
            <person name="Corre E."/>
            <person name="Pelletier E."/>
            <person name="Niang G."/>
            <person name="Scheremetjew M."/>
            <person name="Finn R."/>
            <person name="Kale V."/>
            <person name="Holt S."/>
            <person name="Cochrane G."/>
            <person name="Meng A."/>
            <person name="Brown T."/>
            <person name="Cohen L."/>
        </authorList>
    </citation>
    <scope>NUCLEOTIDE SEQUENCE</scope>
    <source>
        <strain evidence="1">SAG 36.94</strain>
    </source>
</reference>
<protein>
    <submittedName>
        <fullName evidence="1">Uncharacterized protein</fullName>
    </submittedName>
</protein>
<organism evidence="1">
    <name type="scientific">Compsopogon caeruleus</name>
    <dbReference type="NCBI Taxonomy" id="31354"/>
    <lineage>
        <taxon>Eukaryota</taxon>
        <taxon>Rhodophyta</taxon>
        <taxon>Compsopogonophyceae</taxon>
        <taxon>Compsopogonales</taxon>
        <taxon>Compsopogonaceae</taxon>
        <taxon>Compsopogon</taxon>
    </lineage>
</organism>
<proteinExistence type="predicted"/>
<accession>A0A7S1T8Y8</accession>